<accession>A0A1R1PIU8</accession>
<gene>
    <name evidence="3" type="ORF">AX774_g5686</name>
</gene>
<keyword evidence="2" id="KW-0732">Signal</keyword>
<feature type="region of interest" description="Disordered" evidence="1">
    <location>
        <begin position="76"/>
        <end position="115"/>
    </location>
</feature>
<dbReference type="AlphaFoldDB" id="A0A1R1PIU8"/>
<feature type="signal peptide" evidence="2">
    <location>
        <begin position="1"/>
        <end position="18"/>
    </location>
</feature>
<reference evidence="4" key="1">
    <citation type="submission" date="2017-01" db="EMBL/GenBank/DDBJ databases">
        <authorList>
            <person name="Wang Y."/>
            <person name="White M."/>
            <person name="Kvist S."/>
            <person name="Moncalvo J.-M."/>
        </authorList>
    </citation>
    <scope>NUCLEOTIDE SEQUENCE [LARGE SCALE GENOMIC DNA]</scope>
    <source>
        <strain evidence="4">COL-18-3</strain>
    </source>
</reference>
<comment type="caution">
    <text evidence="3">The sequence shown here is derived from an EMBL/GenBank/DDBJ whole genome shotgun (WGS) entry which is preliminary data.</text>
</comment>
<keyword evidence="4" id="KW-1185">Reference proteome</keyword>
<evidence type="ECO:0000313" key="3">
    <source>
        <dbReference type="EMBL" id="OMH80868.1"/>
    </source>
</evidence>
<evidence type="ECO:0000313" key="4">
    <source>
        <dbReference type="Proteomes" id="UP000188320"/>
    </source>
</evidence>
<feature type="chain" id="PRO_5012729205" evidence="2">
    <location>
        <begin position="19"/>
        <end position="115"/>
    </location>
</feature>
<sequence>MYAKSIISVFTLLAVASAHPTYGNEGDVAPNGVEQAINLHAAAAAPAKTQKPEQVQSIADRSDQLLSLVVGVINPKSKRPDRNRLTRPPVPKPSKTSLKKREDHTEYEYITQYPM</sequence>
<protein>
    <submittedName>
        <fullName evidence="3">Uncharacterized protein</fullName>
    </submittedName>
</protein>
<proteinExistence type="predicted"/>
<evidence type="ECO:0000256" key="2">
    <source>
        <dbReference type="SAM" id="SignalP"/>
    </source>
</evidence>
<name>A0A1R1PIU8_ZANCU</name>
<evidence type="ECO:0000256" key="1">
    <source>
        <dbReference type="SAM" id="MobiDB-lite"/>
    </source>
</evidence>
<dbReference type="Proteomes" id="UP000188320">
    <property type="component" value="Unassembled WGS sequence"/>
</dbReference>
<dbReference type="EMBL" id="LSSK01001056">
    <property type="protein sequence ID" value="OMH80868.1"/>
    <property type="molecule type" value="Genomic_DNA"/>
</dbReference>
<organism evidence="3 4">
    <name type="scientific">Zancudomyces culisetae</name>
    <name type="common">Gut fungus</name>
    <name type="synonym">Smittium culisetae</name>
    <dbReference type="NCBI Taxonomy" id="1213189"/>
    <lineage>
        <taxon>Eukaryota</taxon>
        <taxon>Fungi</taxon>
        <taxon>Fungi incertae sedis</taxon>
        <taxon>Zoopagomycota</taxon>
        <taxon>Kickxellomycotina</taxon>
        <taxon>Harpellomycetes</taxon>
        <taxon>Harpellales</taxon>
        <taxon>Legeriomycetaceae</taxon>
        <taxon>Zancudomyces</taxon>
    </lineage>
</organism>